<evidence type="ECO:0000256" key="3">
    <source>
        <dbReference type="ARBA" id="ARBA00022679"/>
    </source>
</evidence>
<name>A0A5B9DAI6_9ARCH</name>
<dbReference type="SUPFAM" id="SSF48576">
    <property type="entry name" value="Terpenoid synthases"/>
    <property type="match status" value="1"/>
</dbReference>
<dbReference type="EMBL" id="CP042905">
    <property type="protein sequence ID" value="QEE15606.1"/>
    <property type="molecule type" value="Genomic_DNA"/>
</dbReference>
<dbReference type="GO" id="GO:0008299">
    <property type="term" value="P:isoprenoid biosynthetic process"/>
    <property type="evidence" value="ECO:0007669"/>
    <property type="project" value="InterPro"/>
</dbReference>
<protein>
    <submittedName>
        <fullName evidence="7">Polyprenyl synthetase family protein</fullName>
    </submittedName>
</protein>
<dbReference type="KEGG" id="psyt:DSAG12_01432"/>
<comment type="cofactor">
    <cofactor evidence="1">
        <name>Mg(2+)</name>
        <dbReference type="ChEBI" id="CHEBI:18420"/>
    </cofactor>
</comment>
<dbReference type="PANTHER" id="PTHR12001:SF85">
    <property type="entry name" value="SHORT CHAIN ISOPRENYL DIPHOSPHATE SYNTHASE"/>
    <property type="match status" value="1"/>
</dbReference>
<dbReference type="GO" id="GO:0004311">
    <property type="term" value="F:geranylgeranyl diphosphate synthase activity"/>
    <property type="evidence" value="ECO:0007669"/>
    <property type="project" value="UniProtKB-EC"/>
</dbReference>
<evidence type="ECO:0000256" key="1">
    <source>
        <dbReference type="ARBA" id="ARBA00001946"/>
    </source>
</evidence>
<dbReference type="RefSeq" id="WP_147662509.1">
    <property type="nucleotide sequence ID" value="NZ_CP042905.2"/>
</dbReference>
<evidence type="ECO:0000256" key="2">
    <source>
        <dbReference type="ARBA" id="ARBA00006706"/>
    </source>
</evidence>
<dbReference type="AlphaFoldDB" id="A0A5B9DAI6"/>
<dbReference type="PROSITE" id="PS00723">
    <property type="entry name" value="POLYPRENYL_SYNTHASE_1"/>
    <property type="match status" value="1"/>
</dbReference>
<dbReference type="InterPro" id="IPR008949">
    <property type="entry name" value="Isoprenoid_synthase_dom_sf"/>
</dbReference>
<comment type="similarity">
    <text evidence="2 6">Belongs to the FPP/GGPP synthase family.</text>
</comment>
<dbReference type="GO" id="GO:0046872">
    <property type="term" value="F:metal ion binding"/>
    <property type="evidence" value="ECO:0007669"/>
    <property type="project" value="UniProtKB-KW"/>
</dbReference>
<dbReference type="GeneID" id="41329427"/>
<evidence type="ECO:0000256" key="5">
    <source>
        <dbReference type="ARBA" id="ARBA00022842"/>
    </source>
</evidence>
<keyword evidence="3 6" id="KW-0808">Transferase</keyword>
<keyword evidence="8" id="KW-1185">Reference proteome</keyword>
<evidence type="ECO:0000313" key="8">
    <source>
        <dbReference type="Proteomes" id="UP000321408"/>
    </source>
</evidence>
<dbReference type="InterPro" id="IPR000092">
    <property type="entry name" value="Polyprenyl_synt"/>
</dbReference>
<reference evidence="7 8" key="2">
    <citation type="journal article" date="2024" name="Int. J. Syst. Evol. Microbiol.">
        <title>Promethearchaeum syntrophicum gen. nov., sp. nov., an anaerobic, obligately syntrophic archaeon, the first isolate of the lineage 'Asgard' archaea, and proposal of the new archaeal phylum Promethearchaeota phyl. nov. and kingdom Promethearchaeati regn. nov.</title>
        <authorList>
            <person name="Imachi H."/>
            <person name="Nobu M.K."/>
            <person name="Kato S."/>
            <person name="Takaki Y."/>
            <person name="Miyazaki M."/>
            <person name="Miyata M."/>
            <person name="Ogawara M."/>
            <person name="Saito Y."/>
            <person name="Sakai S."/>
            <person name="Tahara Y.O."/>
            <person name="Takano Y."/>
            <person name="Tasumi E."/>
            <person name="Uematsu K."/>
            <person name="Yoshimura T."/>
            <person name="Itoh T."/>
            <person name="Ohkuma M."/>
            <person name="Takai K."/>
        </authorList>
    </citation>
    <scope>NUCLEOTIDE SEQUENCE [LARGE SCALE GENOMIC DNA]</scope>
    <source>
        <strain evidence="7 8">MK-D1</strain>
    </source>
</reference>
<dbReference type="InterPro" id="IPR033749">
    <property type="entry name" value="Polyprenyl_synt_CS"/>
</dbReference>
<dbReference type="Pfam" id="PF00348">
    <property type="entry name" value="polyprenyl_synt"/>
    <property type="match status" value="1"/>
</dbReference>
<evidence type="ECO:0000313" key="7">
    <source>
        <dbReference type="EMBL" id="QEE15606.1"/>
    </source>
</evidence>
<keyword evidence="5" id="KW-0460">Magnesium</keyword>
<evidence type="ECO:0000256" key="4">
    <source>
        <dbReference type="ARBA" id="ARBA00022723"/>
    </source>
</evidence>
<accession>A0A5B9DAI6</accession>
<reference evidence="7 8" key="1">
    <citation type="journal article" date="2020" name="Nature">
        <title>Isolation of an archaeon at the prokaryote-eukaryote interface.</title>
        <authorList>
            <person name="Imachi H."/>
            <person name="Nobu M.K."/>
            <person name="Nakahara N."/>
            <person name="Morono Y."/>
            <person name="Ogawara M."/>
            <person name="Takaki Y."/>
            <person name="Takano Y."/>
            <person name="Uematsu K."/>
            <person name="Ikuta T."/>
            <person name="Ito M."/>
            <person name="Matsui Y."/>
            <person name="Miyazaki M."/>
            <person name="Murata K."/>
            <person name="Saito Y."/>
            <person name="Sakai S."/>
            <person name="Song C."/>
            <person name="Tasumi E."/>
            <person name="Yamanaka Y."/>
            <person name="Yamaguchi T."/>
            <person name="Kamagata Y."/>
            <person name="Tamaki H."/>
            <person name="Takai K."/>
        </authorList>
    </citation>
    <scope>NUCLEOTIDE SEQUENCE [LARGE SCALE GENOMIC DNA]</scope>
    <source>
        <strain evidence="7 8">MK-D1</strain>
    </source>
</reference>
<keyword evidence="4" id="KW-0479">Metal-binding</keyword>
<evidence type="ECO:0000256" key="6">
    <source>
        <dbReference type="RuleBase" id="RU004466"/>
    </source>
</evidence>
<dbReference type="PANTHER" id="PTHR12001">
    <property type="entry name" value="GERANYLGERANYL PYROPHOSPHATE SYNTHASE"/>
    <property type="match status" value="1"/>
</dbReference>
<dbReference type="Gene3D" id="1.10.600.10">
    <property type="entry name" value="Farnesyl Diphosphate Synthase"/>
    <property type="match status" value="1"/>
</dbReference>
<organism evidence="7 8">
    <name type="scientific">Promethearchaeum syntrophicum</name>
    <dbReference type="NCBI Taxonomy" id="2594042"/>
    <lineage>
        <taxon>Archaea</taxon>
        <taxon>Promethearchaeati</taxon>
        <taxon>Promethearchaeota</taxon>
        <taxon>Promethearchaeia</taxon>
        <taxon>Promethearchaeales</taxon>
        <taxon>Promethearchaeaceae</taxon>
        <taxon>Promethearchaeum</taxon>
    </lineage>
</organism>
<gene>
    <name evidence="7" type="ORF">DSAG12_01432</name>
</gene>
<sequence>MEKQFLDYLDSEKKIINSSVQNYFQQAIQLEEEPFLREFLSFGQYFIVQGGRRLLPISLKNTFMGLSSEKDILEYSEAIYNVSISIEMLHVSNLMIDDLIDKEEYRRGNKTFHRFIGDKMTHLNQVDLEEYAISSTIYGANIISLMGSQIIKNSKFDSIRKEKALVLYLNGMLGMSRAHLLEEYYKQVPLEKINLENYLILADKRAKQMETAVGLGAVFGNARKSQMGPLMQAMNKIGIISQVVNDIDGSFGKKVDKKSLDSDIKSGQSTILTVVAYQSADKKQKKILNSVLGNRNATSEEINSVREIFQETEAVNFATIYSNNLKNDVYRNLQRVYPGFRKEIMNFYSQLLGYITDYKD</sequence>
<dbReference type="Proteomes" id="UP000321408">
    <property type="component" value="Chromosome"/>
</dbReference>
<proteinExistence type="inferred from homology"/>